<reference evidence="2" key="1">
    <citation type="submission" date="2020-11" db="EMBL/GenBank/DDBJ databases">
        <authorList>
            <consortium name="DOE Joint Genome Institute"/>
            <person name="Ahrendt S."/>
            <person name="Riley R."/>
            <person name="Andreopoulos W."/>
            <person name="Labutti K."/>
            <person name="Pangilinan J."/>
            <person name="Ruiz-Duenas F.J."/>
            <person name="Barrasa J.M."/>
            <person name="Sanchez-Garcia M."/>
            <person name="Camarero S."/>
            <person name="Miyauchi S."/>
            <person name="Serrano A."/>
            <person name="Linde D."/>
            <person name="Babiker R."/>
            <person name="Drula E."/>
            <person name="Ayuso-Fernandez I."/>
            <person name="Pacheco R."/>
            <person name="Padilla G."/>
            <person name="Ferreira P."/>
            <person name="Barriuso J."/>
            <person name="Kellner H."/>
            <person name="Castanera R."/>
            <person name="Alfaro M."/>
            <person name="Ramirez L."/>
            <person name="Pisabarro A.G."/>
            <person name="Kuo A."/>
            <person name="Tritt A."/>
            <person name="Lipzen A."/>
            <person name="He G."/>
            <person name="Yan M."/>
            <person name="Ng V."/>
            <person name="Cullen D."/>
            <person name="Martin F."/>
            <person name="Rosso M.-N."/>
            <person name="Henrissat B."/>
            <person name="Hibbett D."/>
            <person name="Martinez A.T."/>
            <person name="Grigoriev I.V."/>
        </authorList>
    </citation>
    <scope>NUCLEOTIDE SEQUENCE</scope>
    <source>
        <strain evidence="2">CBS 247.69</strain>
    </source>
</reference>
<dbReference type="OrthoDB" id="3184970at2759"/>
<protein>
    <recommendedName>
        <fullName evidence="1">BTB domain-containing protein</fullName>
    </recommendedName>
</protein>
<sequence length="299" mass="34221">MSNFACLFPDKSVSDDENINTKVSEHFNAADADVTFQSSDRVLFRVHRMNLEFASGGFPPAETDTHGETVVLSEDASTLELLFQYMYPNPLPDIQSKCSFDNILKLGEAAEKYQVFSAMYICKLSMKYELKGKSHPIEILTYGVKHGYADLADMAALQLLEKSSYEVLSKLPTHLIVPWFNSPFREQSRYYNIWECLLYEARTYNFNPSYSADDAPWGKPGQKSKTCGKDSCSCNVGLTRLAVLENLTIVSALRDLDHVFKDVGCWHFRNDVAKWRNRISFEIYQKKADFFHEFLDPTE</sequence>
<dbReference type="EMBL" id="MU150282">
    <property type="protein sequence ID" value="KAF9461570.1"/>
    <property type="molecule type" value="Genomic_DNA"/>
</dbReference>
<organism evidence="2 3">
    <name type="scientific">Collybia nuda</name>
    <dbReference type="NCBI Taxonomy" id="64659"/>
    <lineage>
        <taxon>Eukaryota</taxon>
        <taxon>Fungi</taxon>
        <taxon>Dikarya</taxon>
        <taxon>Basidiomycota</taxon>
        <taxon>Agaricomycotina</taxon>
        <taxon>Agaricomycetes</taxon>
        <taxon>Agaricomycetidae</taxon>
        <taxon>Agaricales</taxon>
        <taxon>Tricholomatineae</taxon>
        <taxon>Clitocybaceae</taxon>
        <taxon>Collybia</taxon>
    </lineage>
</organism>
<proteinExistence type="predicted"/>
<dbReference type="Gene3D" id="3.30.710.10">
    <property type="entry name" value="Potassium Channel Kv1.1, Chain A"/>
    <property type="match status" value="1"/>
</dbReference>
<dbReference type="SUPFAM" id="SSF54695">
    <property type="entry name" value="POZ domain"/>
    <property type="match status" value="1"/>
</dbReference>
<dbReference type="Proteomes" id="UP000807353">
    <property type="component" value="Unassembled WGS sequence"/>
</dbReference>
<comment type="caution">
    <text evidence="2">The sequence shown here is derived from an EMBL/GenBank/DDBJ whole genome shotgun (WGS) entry which is preliminary data.</text>
</comment>
<dbReference type="InterPro" id="IPR000210">
    <property type="entry name" value="BTB/POZ_dom"/>
</dbReference>
<accession>A0A9P5Y5J4</accession>
<gene>
    <name evidence="2" type="ORF">BDZ94DRAFT_1299144</name>
</gene>
<dbReference type="AlphaFoldDB" id="A0A9P5Y5J4"/>
<dbReference type="Pfam" id="PF00651">
    <property type="entry name" value="BTB"/>
    <property type="match status" value="1"/>
</dbReference>
<evidence type="ECO:0000259" key="1">
    <source>
        <dbReference type="Pfam" id="PF00651"/>
    </source>
</evidence>
<evidence type="ECO:0000313" key="3">
    <source>
        <dbReference type="Proteomes" id="UP000807353"/>
    </source>
</evidence>
<name>A0A9P5Y5J4_9AGAR</name>
<evidence type="ECO:0000313" key="2">
    <source>
        <dbReference type="EMBL" id="KAF9461570.1"/>
    </source>
</evidence>
<keyword evidence="3" id="KW-1185">Reference proteome</keyword>
<dbReference type="InterPro" id="IPR011333">
    <property type="entry name" value="SKP1/BTB/POZ_sf"/>
</dbReference>
<feature type="domain" description="BTB" evidence="1">
    <location>
        <begin position="32"/>
        <end position="127"/>
    </location>
</feature>